<evidence type="ECO:0000256" key="1">
    <source>
        <dbReference type="ARBA" id="ARBA00022490"/>
    </source>
</evidence>
<keyword evidence="6" id="KW-1185">Reference proteome</keyword>
<dbReference type="RefSeq" id="WP_258332548.1">
    <property type="nucleotide sequence ID" value="NZ_JAPTGG010000012.1"/>
</dbReference>
<dbReference type="HAMAP" id="MF_01009">
    <property type="entry name" value="Thiosulf_sulfurtr"/>
    <property type="match status" value="1"/>
</dbReference>
<dbReference type="PANTHER" id="PTHR43031:SF6">
    <property type="entry name" value="THIOSULFATE SULFURTRANSFERASE GLPE"/>
    <property type="match status" value="1"/>
</dbReference>
<name>A0A9J6RQE1_9GAMM</name>
<dbReference type="Gene3D" id="3.40.250.10">
    <property type="entry name" value="Rhodanese-like domain"/>
    <property type="match status" value="1"/>
</dbReference>
<evidence type="ECO:0000256" key="3">
    <source>
        <dbReference type="HAMAP-Rule" id="MF_01009"/>
    </source>
</evidence>
<dbReference type="PANTHER" id="PTHR43031">
    <property type="entry name" value="FAD-DEPENDENT OXIDOREDUCTASE"/>
    <property type="match status" value="1"/>
</dbReference>
<comment type="catalytic activity">
    <reaction evidence="3">
        <text>thiosulfate + hydrogen cyanide = thiocyanate + sulfite + 2 H(+)</text>
        <dbReference type="Rhea" id="RHEA:16881"/>
        <dbReference type="ChEBI" id="CHEBI:15378"/>
        <dbReference type="ChEBI" id="CHEBI:17359"/>
        <dbReference type="ChEBI" id="CHEBI:18022"/>
        <dbReference type="ChEBI" id="CHEBI:18407"/>
        <dbReference type="ChEBI" id="CHEBI:33542"/>
        <dbReference type="EC" id="2.8.1.1"/>
    </reaction>
</comment>
<feature type="active site" description="Cysteine persulfide intermediate" evidence="3">
    <location>
        <position position="64"/>
    </location>
</feature>
<comment type="catalytic activity">
    <reaction evidence="3">
        <text>thiosulfate + [thioredoxin]-dithiol = [thioredoxin]-disulfide + hydrogen sulfide + sulfite + 2 H(+)</text>
        <dbReference type="Rhea" id="RHEA:83859"/>
        <dbReference type="Rhea" id="RHEA-COMP:10698"/>
        <dbReference type="Rhea" id="RHEA-COMP:10700"/>
        <dbReference type="ChEBI" id="CHEBI:15378"/>
        <dbReference type="ChEBI" id="CHEBI:17359"/>
        <dbReference type="ChEBI" id="CHEBI:29919"/>
        <dbReference type="ChEBI" id="CHEBI:29950"/>
        <dbReference type="ChEBI" id="CHEBI:33542"/>
        <dbReference type="ChEBI" id="CHEBI:50058"/>
    </reaction>
</comment>
<comment type="function">
    <text evidence="3">Transferase that catalyzes the transfer of sulfur from thiosulfate to thiophilic acceptors such as cyanide or dithiols. May function in a CysM-independent thiosulfate assimilation pathway by catalyzing the conversion of thiosulfate to sulfite, which can then be used for L-cysteine biosynthesis.</text>
</comment>
<dbReference type="InterPro" id="IPR023695">
    <property type="entry name" value="Thiosulf_sulfurTrfase"/>
</dbReference>
<accession>A0A9J6RQE1</accession>
<reference evidence="5 6" key="1">
    <citation type="submission" date="2022-12" db="EMBL/GenBank/DDBJ databases">
        <title>Dasania phycosphaerae sp. nov., isolated from particulate material of the south coast of Korea.</title>
        <authorList>
            <person name="Jiang Y."/>
        </authorList>
    </citation>
    <scope>NUCLEOTIDE SEQUENCE [LARGE SCALE GENOMIC DNA]</scope>
    <source>
        <strain evidence="5 6">GY-19</strain>
    </source>
</reference>
<dbReference type="Proteomes" id="UP001069090">
    <property type="component" value="Unassembled WGS sequence"/>
</dbReference>
<dbReference type="GO" id="GO:0005737">
    <property type="term" value="C:cytoplasm"/>
    <property type="evidence" value="ECO:0007669"/>
    <property type="project" value="UniProtKB-SubCell"/>
</dbReference>
<evidence type="ECO:0000259" key="4">
    <source>
        <dbReference type="PROSITE" id="PS50206"/>
    </source>
</evidence>
<dbReference type="SUPFAM" id="SSF52821">
    <property type="entry name" value="Rhodanese/Cell cycle control phosphatase"/>
    <property type="match status" value="1"/>
</dbReference>
<dbReference type="EMBL" id="JAPTGG010000012">
    <property type="protein sequence ID" value="MCZ0866384.1"/>
    <property type="molecule type" value="Genomic_DNA"/>
</dbReference>
<sequence>MTFKRLSISDSKTLLDEQDATLVDIRDQASFISSHIERAIHIDNNNVQAFIQQQDHSKPLVVYCYHGNSSQGAADFFASQGFSEVYSMDGGFEEWRTQYATVTES</sequence>
<dbReference type="GO" id="GO:0004792">
    <property type="term" value="F:thiosulfate-cyanide sulfurtransferase activity"/>
    <property type="evidence" value="ECO:0007669"/>
    <property type="project" value="UniProtKB-UniRule"/>
</dbReference>
<comment type="subcellular location">
    <subcellularLocation>
        <location evidence="3">Cytoplasm</location>
    </subcellularLocation>
</comment>
<dbReference type="CDD" id="cd01444">
    <property type="entry name" value="GlpE_ST"/>
    <property type="match status" value="1"/>
</dbReference>
<evidence type="ECO:0000313" key="5">
    <source>
        <dbReference type="EMBL" id="MCZ0866384.1"/>
    </source>
</evidence>
<dbReference type="PROSITE" id="PS50206">
    <property type="entry name" value="RHODANESE_3"/>
    <property type="match status" value="1"/>
</dbReference>
<keyword evidence="2 3" id="KW-0808">Transferase</keyword>
<keyword evidence="1 3" id="KW-0963">Cytoplasm</keyword>
<protein>
    <recommendedName>
        <fullName evidence="3">Thiosulfate sulfurtransferase GlpE</fullName>
        <ecNumber evidence="3">2.8.1.1</ecNumber>
    </recommendedName>
</protein>
<comment type="similarity">
    <text evidence="3">Belongs to the GlpE family.</text>
</comment>
<evidence type="ECO:0000313" key="6">
    <source>
        <dbReference type="Proteomes" id="UP001069090"/>
    </source>
</evidence>
<dbReference type="Pfam" id="PF00581">
    <property type="entry name" value="Rhodanese"/>
    <property type="match status" value="1"/>
</dbReference>
<dbReference type="InterPro" id="IPR050229">
    <property type="entry name" value="GlpE_sulfurtransferase"/>
</dbReference>
<proteinExistence type="inferred from homology"/>
<dbReference type="AlphaFoldDB" id="A0A9J6RQE1"/>
<feature type="domain" description="Rhodanese" evidence="4">
    <location>
        <begin position="16"/>
        <end position="104"/>
    </location>
</feature>
<evidence type="ECO:0000256" key="2">
    <source>
        <dbReference type="ARBA" id="ARBA00022679"/>
    </source>
</evidence>
<dbReference type="NCBIfam" id="NF001195">
    <property type="entry name" value="PRK00162.1"/>
    <property type="match status" value="1"/>
</dbReference>
<organism evidence="5 6">
    <name type="scientific">Dasania phycosphaerae</name>
    <dbReference type="NCBI Taxonomy" id="2950436"/>
    <lineage>
        <taxon>Bacteria</taxon>
        <taxon>Pseudomonadati</taxon>
        <taxon>Pseudomonadota</taxon>
        <taxon>Gammaproteobacteria</taxon>
        <taxon>Cellvibrionales</taxon>
        <taxon>Spongiibacteraceae</taxon>
        <taxon>Dasania</taxon>
    </lineage>
</organism>
<dbReference type="InterPro" id="IPR001763">
    <property type="entry name" value="Rhodanese-like_dom"/>
</dbReference>
<gene>
    <name evidence="3 5" type="primary">glpE</name>
    <name evidence="5" type="ORF">O0V09_14320</name>
</gene>
<dbReference type="InterPro" id="IPR036873">
    <property type="entry name" value="Rhodanese-like_dom_sf"/>
</dbReference>
<comment type="caution">
    <text evidence="5">The sequence shown here is derived from an EMBL/GenBank/DDBJ whole genome shotgun (WGS) entry which is preliminary data.</text>
</comment>
<dbReference type="EC" id="2.8.1.1" evidence="3"/>
<dbReference type="SMART" id="SM00450">
    <property type="entry name" value="RHOD"/>
    <property type="match status" value="1"/>
</dbReference>